<name>A0A517XZT0_9BACT</name>
<evidence type="ECO:0000256" key="1">
    <source>
        <dbReference type="SAM" id="Coils"/>
    </source>
</evidence>
<sequence length="169" mass="19500">MITPPRRSVTRFFIPLIDVLILLFCIFLLMPFVSSPAADDDTKPAPKAPELPTDVAELRKQLAATQKERDEAQRRLDRFQKDRGERLVVRVLEIDPDTGKLYYYAPGRQEVAGQAQAEQLIAYQKRLAGEKDTYFLIMYPRRASGYPTRANVETYRAWFQDVPYGFDIP</sequence>
<feature type="coiled-coil region" evidence="1">
    <location>
        <begin position="55"/>
        <end position="82"/>
    </location>
</feature>
<keyword evidence="1" id="KW-0175">Coiled coil</keyword>
<keyword evidence="2" id="KW-0812">Transmembrane</keyword>
<protein>
    <submittedName>
        <fullName evidence="3">Uncharacterized protein</fullName>
    </submittedName>
</protein>
<gene>
    <name evidence="3" type="ORF">ETAA1_50060</name>
</gene>
<organism evidence="3 4">
    <name type="scientific">Urbifossiella limnaea</name>
    <dbReference type="NCBI Taxonomy" id="2528023"/>
    <lineage>
        <taxon>Bacteria</taxon>
        <taxon>Pseudomonadati</taxon>
        <taxon>Planctomycetota</taxon>
        <taxon>Planctomycetia</taxon>
        <taxon>Gemmatales</taxon>
        <taxon>Gemmataceae</taxon>
        <taxon>Urbifossiella</taxon>
    </lineage>
</organism>
<keyword evidence="4" id="KW-1185">Reference proteome</keyword>
<evidence type="ECO:0000256" key="2">
    <source>
        <dbReference type="SAM" id="Phobius"/>
    </source>
</evidence>
<reference evidence="3 4" key="1">
    <citation type="submission" date="2019-02" db="EMBL/GenBank/DDBJ databases">
        <title>Deep-cultivation of Planctomycetes and their phenomic and genomic characterization uncovers novel biology.</title>
        <authorList>
            <person name="Wiegand S."/>
            <person name="Jogler M."/>
            <person name="Boedeker C."/>
            <person name="Pinto D."/>
            <person name="Vollmers J."/>
            <person name="Rivas-Marin E."/>
            <person name="Kohn T."/>
            <person name="Peeters S.H."/>
            <person name="Heuer A."/>
            <person name="Rast P."/>
            <person name="Oberbeckmann S."/>
            <person name="Bunk B."/>
            <person name="Jeske O."/>
            <person name="Meyerdierks A."/>
            <person name="Storesund J.E."/>
            <person name="Kallscheuer N."/>
            <person name="Luecker S."/>
            <person name="Lage O.M."/>
            <person name="Pohl T."/>
            <person name="Merkel B.J."/>
            <person name="Hornburger P."/>
            <person name="Mueller R.-W."/>
            <person name="Bruemmer F."/>
            <person name="Labrenz M."/>
            <person name="Spormann A.M."/>
            <person name="Op den Camp H."/>
            <person name="Overmann J."/>
            <person name="Amann R."/>
            <person name="Jetten M.S.M."/>
            <person name="Mascher T."/>
            <person name="Medema M.H."/>
            <person name="Devos D.P."/>
            <person name="Kaster A.-K."/>
            <person name="Ovreas L."/>
            <person name="Rohde M."/>
            <person name="Galperin M.Y."/>
            <person name="Jogler C."/>
        </authorList>
    </citation>
    <scope>NUCLEOTIDE SEQUENCE [LARGE SCALE GENOMIC DNA]</scope>
    <source>
        <strain evidence="3 4">ETA_A1</strain>
    </source>
</reference>
<evidence type="ECO:0000313" key="4">
    <source>
        <dbReference type="Proteomes" id="UP000319576"/>
    </source>
</evidence>
<accession>A0A517XZT0</accession>
<dbReference type="EMBL" id="CP036273">
    <property type="protein sequence ID" value="QDU23016.1"/>
    <property type="molecule type" value="Genomic_DNA"/>
</dbReference>
<proteinExistence type="predicted"/>
<dbReference type="AlphaFoldDB" id="A0A517XZT0"/>
<evidence type="ECO:0000313" key="3">
    <source>
        <dbReference type="EMBL" id="QDU23016.1"/>
    </source>
</evidence>
<dbReference type="KEGG" id="uli:ETAA1_50060"/>
<keyword evidence="2" id="KW-1133">Transmembrane helix</keyword>
<dbReference type="RefSeq" id="WP_145243120.1">
    <property type="nucleotide sequence ID" value="NZ_CP036273.1"/>
</dbReference>
<dbReference type="OrthoDB" id="279588at2"/>
<keyword evidence="2" id="KW-0472">Membrane</keyword>
<feature type="transmembrane region" description="Helical" evidence="2">
    <location>
        <begin position="12"/>
        <end position="33"/>
    </location>
</feature>
<dbReference type="Proteomes" id="UP000319576">
    <property type="component" value="Chromosome"/>
</dbReference>